<feature type="transmembrane region" description="Helical" evidence="5">
    <location>
        <begin position="142"/>
        <end position="164"/>
    </location>
</feature>
<feature type="transmembrane region" description="Helical" evidence="5">
    <location>
        <begin position="424"/>
        <end position="443"/>
    </location>
</feature>
<feature type="transmembrane region" description="Helical" evidence="5">
    <location>
        <begin position="87"/>
        <end position="108"/>
    </location>
</feature>
<keyword evidence="3 5" id="KW-1133">Transmembrane helix</keyword>
<evidence type="ECO:0000256" key="3">
    <source>
        <dbReference type="ARBA" id="ARBA00022989"/>
    </source>
</evidence>
<evidence type="ECO:0000256" key="4">
    <source>
        <dbReference type="ARBA" id="ARBA00023136"/>
    </source>
</evidence>
<organism evidence="6 7">
    <name type="scientific">Lactobacillus helveticus</name>
    <name type="common">Lactobacillus suntoryeus</name>
    <dbReference type="NCBI Taxonomy" id="1587"/>
    <lineage>
        <taxon>Bacteria</taxon>
        <taxon>Bacillati</taxon>
        <taxon>Bacillota</taxon>
        <taxon>Bacilli</taxon>
        <taxon>Lactobacillales</taxon>
        <taxon>Lactobacillaceae</taxon>
        <taxon>Lactobacillus</taxon>
    </lineage>
</organism>
<dbReference type="Proteomes" id="UP000267794">
    <property type="component" value="Chromosome"/>
</dbReference>
<evidence type="ECO:0000256" key="2">
    <source>
        <dbReference type="ARBA" id="ARBA00022692"/>
    </source>
</evidence>
<evidence type="ECO:0000313" key="6">
    <source>
        <dbReference type="EMBL" id="AYE62336.1"/>
    </source>
</evidence>
<feature type="transmembrane region" description="Helical" evidence="5">
    <location>
        <begin position="170"/>
        <end position="192"/>
    </location>
</feature>
<feature type="transmembrane region" description="Helical" evidence="5">
    <location>
        <begin position="49"/>
        <end position="66"/>
    </location>
</feature>
<gene>
    <name evidence="6" type="ORF">BC335_1969</name>
</gene>
<feature type="transmembrane region" description="Helical" evidence="5">
    <location>
        <begin position="357"/>
        <end position="379"/>
    </location>
</feature>
<evidence type="ECO:0000256" key="5">
    <source>
        <dbReference type="SAM" id="Phobius"/>
    </source>
</evidence>
<dbReference type="Pfam" id="PF01943">
    <property type="entry name" value="Polysacc_synt"/>
    <property type="match status" value="1"/>
</dbReference>
<feature type="transmembrane region" description="Helical" evidence="5">
    <location>
        <begin position="449"/>
        <end position="466"/>
    </location>
</feature>
<dbReference type="InterPro" id="IPR052556">
    <property type="entry name" value="PolySynth_Transporter"/>
</dbReference>
<dbReference type="InterPro" id="IPR002797">
    <property type="entry name" value="Polysacc_synth"/>
</dbReference>
<proteinExistence type="predicted"/>
<sequence length="483" mass="54877">MKKKSIGVNAFLNSIRNILNIIFPLITFPYVSRVLQVNGIGKYNFSQSVISYFVLIAELGIMPYAIREGARYRDNQEQINNFCSQIFSINIISTVIAYILLFFCLFLFKNLRNYILCIFIFSLQIFFTTLGTEWIYSIYEDYAYITFRSIIFQIISIILLFIFVRNKGDYLNYALITVFSSVGANLLNFFNARKYCVIRFTTHIEWNKHLKPILLIFASLVTATIYINSDITLLGIIKNDYIVGLYSVSSKIYSIIKTLLTSVYIVAVPRLSLYLGKGKKDNYLQLLSSITINLLLLILPAMIGLFMLSRNIILILSGKSYLAGTTSLQILCFALIFAMLSGDLYECVLIPSRREKYILIGATVSSTVNLILNIILIPLWGQNAAALSTVVAEFITCLIDGYFSKDLISNIVKSKKLFKNIIQSLIGCIGIIVMCILCDAYINSLVLKTIFSVLFSVIIYVIILLIEKNEVVMYLFGKLKNKF</sequence>
<keyword evidence="4 5" id="KW-0472">Membrane</keyword>
<name>A0A386RGM8_LACHE</name>
<feature type="transmembrane region" description="Helical" evidence="5">
    <location>
        <begin position="328"/>
        <end position="345"/>
    </location>
</feature>
<feature type="transmembrane region" description="Helical" evidence="5">
    <location>
        <begin position="252"/>
        <end position="271"/>
    </location>
</feature>
<evidence type="ECO:0000313" key="7">
    <source>
        <dbReference type="Proteomes" id="UP000267794"/>
    </source>
</evidence>
<comment type="subcellular location">
    <subcellularLocation>
        <location evidence="1">Membrane</location>
        <topology evidence="1">Multi-pass membrane protein</topology>
    </subcellularLocation>
</comment>
<dbReference type="CDD" id="cd13128">
    <property type="entry name" value="MATE_Wzx_like"/>
    <property type="match status" value="1"/>
</dbReference>
<evidence type="ECO:0000256" key="1">
    <source>
        <dbReference type="ARBA" id="ARBA00004141"/>
    </source>
</evidence>
<protein>
    <submittedName>
        <fullName evidence="6">EpsN protein</fullName>
    </submittedName>
</protein>
<dbReference type="GO" id="GO:0016020">
    <property type="term" value="C:membrane"/>
    <property type="evidence" value="ECO:0007669"/>
    <property type="project" value="UniProtKB-SubCell"/>
</dbReference>
<dbReference type="PANTHER" id="PTHR43424">
    <property type="entry name" value="LOCUS PUTATIVE PROTEIN 1-RELATED"/>
    <property type="match status" value="1"/>
</dbReference>
<dbReference type="PANTHER" id="PTHR43424:SF1">
    <property type="entry name" value="LOCUS PUTATIVE PROTEIN 1-RELATED"/>
    <property type="match status" value="1"/>
</dbReference>
<feature type="transmembrane region" description="Helical" evidence="5">
    <location>
        <begin position="213"/>
        <end position="237"/>
    </location>
</feature>
<dbReference type="EMBL" id="CP017982">
    <property type="protein sequence ID" value="AYE62336.1"/>
    <property type="molecule type" value="Genomic_DNA"/>
</dbReference>
<feature type="transmembrane region" description="Helical" evidence="5">
    <location>
        <begin position="114"/>
        <end position="135"/>
    </location>
</feature>
<accession>A0A386RGM8</accession>
<keyword evidence="2 5" id="KW-0812">Transmembrane</keyword>
<feature type="transmembrane region" description="Helical" evidence="5">
    <location>
        <begin position="283"/>
        <end position="308"/>
    </location>
</feature>
<dbReference type="RefSeq" id="WP_120357677.1">
    <property type="nucleotide sequence ID" value="NZ_CP017982.1"/>
</dbReference>
<feature type="transmembrane region" description="Helical" evidence="5">
    <location>
        <begin position="7"/>
        <end position="29"/>
    </location>
</feature>
<dbReference type="AlphaFoldDB" id="A0A386RGM8"/>
<reference evidence="6 7" key="1">
    <citation type="submission" date="2016-10" db="EMBL/GenBank/DDBJ databases">
        <title>Complete genomic sequencing of Lactobacillus helveticus LH99 and comparative genome analysis.</title>
        <authorList>
            <person name="Li N."/>
            <person name="You C."/>
            <person name="Liu Z."/>
        </authorList>
    </citation>
    <scope>NUCLEOTIDE SEQUENCE [LARGE SCALE GENOMIC DNA]</scope>
    <source>
        <strain evidence="6 7">LH99</strain>
    </source>
</reference>